<sequence length="104" mass="11308">MDDCLHYNYVARATLGNSTSPDEERSDFSGNIRTCDGWQSLVANAAISCSSVSPGDGPFDCDYMQENLSCRVIFHQQEPVTAKRGKKTITVEKVSGSGWQLGGL</sequence>
<proteinExistence type="predicted"/>
<reference evidence="1" key="1">
    <citation type="submission" date="2022-08" db="UniProtKB">
        <authorList>
            <consortium name="EnsemblMetazoa"/>
        </authorList>
    </citation>
    <scope>IDENTIFICATION</scope>
    <source>
        <strain evidence="1">EBRO</strain>
    </source>
</reference>
<dbReference type="VEuPathDB" id="VectorBase:AATE003329"/>
<protein>
    <submittedName>
        <fullName evidence="1">Uncharacterized protein</fullName>
    </submittedName>
</protein>
<dbReference type="AlphaFoldDB" id="A0A182IQ44"/>
<name>A0A182IQ44_ANOAO</name>
<organism evidence="1">
    <name type="scientific">Anopheles atroparvus</name>
    <name type="common">European mosquito</name>
    <dbReference type="NCBI Taxonomy" id="41427"/>
    <lineage>
        <taxon>Eukaryota</taxon>
        <taxon>Metazoa</taxon>
        <taxon>Ecdysozoa</taxon>
        <taxon>Arthropoda</taxon>
        <taxon>Hexapoda</taxon>
        <taxon>Insecta</taxon>
        <taxon>Pterygota</taxon>
        <taxon>Neoptera</taxon>
        <taxon>Endopterygota</taxon>
        <taxon>Diptera</taxon>
        <taxon>Nematocera</taxon>
        <taxon>Culicoidea</taxon>
        <taxon>Culicidae</taxon>
        <taxon>Anophelinae</taxon>
        <taxon>Anopheles</taxon>
    </lineage>
</organism>
<evidence type="ECO:0000313" key="1">
    <source>
        <dbReference type="EnsemblMetazoa" id="AATE003329-PA.1"/>
    </source>
</evidence>
<accession>A0A182IQ44</accession>
<dbReference type="EnsemblMetazoa" id="AATE003329-RA">
    <property type="protein sequence ID" value="AATE003329-PA.1"/>
    <property type="gene ID" value="AATE003329"/>
</dbReference>